<keyword evidence="3" id="KW-1185">Reference proteome</keyword>
<evidence type="ECO:0000313" key="2">
    <source>
        <dbReference type="EMBL" id="VEI13988.1"/>
    </source>
</evidence>
<dbReference type="AlphaFoldDB" id="A0A448PGF4"/>
<name>A0A448PGF4_9ACTO</name>
<feature type="domain" description="DUF1540" evidence="1">
    <location>
        <begin position="9"/>
        <end position="43"/>
    </location>
</feature>
<dbReference type="Pfam" id="PF07561">
    <property type="entry name" value="DUF1540"/>
    <property type="match status" value="2"/>
</dbReference>
<protein>
    <submittedName>
        <fullName evidence="2">Domain of Uncharacterized Function (DUF1540)</fullName>
    </submittedName>
</protein>
<proteinExistence type="predicted"/>
<organism evidence="2 3">
    <name type="scientific">Trueperella bialowiezensis</name>
    <dbReference type="NCBI Taxonomy" id="312285"/>
    <lineage>
        <taxon>Bacteria</taxon>
        <taxon>Bacillati</taxon>
        <taxon>Actinomycetota</taxon>
        <taxon>Actinomycetes</taxon>
        <taxon>Actinomycetales</taxon>
        <taxon>Actinomycetaceae</taxon>
        <taxon>Trueperella</taxon>
    </lineage>
</organism>
<evidence type="ECO:0000259" key="1">
    <source>
        <dbReference type="Pfam" id="PF07561"/>
    </source>
</evidence>
<dbReference type="OrthoDB" id="3213529at2"/>
<gene>
    <name evidence="2" type="ORF">NCTC13354_01715</name>
</gene>
<dbReference type="EMBL" id="LR134476">
    <property type="protein sequence ID" value="VEI13988.1"/>
    <property type="molecule type" value="Genomic_DNA"/>
</dbReference>
<sequence length="95" mass="9487">MSNLAAVTNCSATTCSFNTNSDCTAAAITIGRSADDRAACTTFISLNASGGLGIARSQVGACQITDCGHNNKLMCSAPNISLNSATAECSSFVAA</sequence>
<accession>A0A448PGF4</accession>
<dbReference type="Proteomes" id="UP000269542">
    <property type="component" value="Chromosome"/>
</dbReference>
<dbReference type="KEGG" id="tbw:NCTC13354_01715"/>
<dbReference type="RefSeq" id="WP_126417032.1">
    <property type="nucleotide sequence ID" value="NZ_LR134476.1"/>
</dbReference>
<evidence type="ECO:0000313" key="3">
    <source>
        <dbReference type="Proteomes" id="UP000269542"/>
    </source>
</evidence>
<reference evidence="2 3" key="1">
    <citation type="submission" date="2018-12" db="EMBL/GenBank/DDBJ databases">
        <authorList>
            <consortium name="Pathogen Informatics"/>
        </authorList>
    </citation>
    <scope>NUCLEOTIDE SEQUENCE [LARGE SCALE GENOMIC DNA]</scope>
    <source>
        <strain evidence="2 3">NCTC13354</strain>
    </source>
</reference>
<dbReference type="InterPro" id="IPR011437">
    <property type="entry name" value="DUF1540"/>
</dbReference>
<feature type="domain" description="DUF1540" evidence="1">
    <location>
        <begin position="62"/>
        <end position="92"/>
    </location>
</feature>